<protein>
    <recommendedName>
        <fullName evidence="3">Heterokaryon incompatibility domain-containing protein</fullName>
    </recommendedName>
</protein>
<evidence type="ECO:0000313" key="1">
    <source>
        <dbReference type="EMBL" id="KAK8078545.1"/>
    </source>
</evidence>
<dbReference type="PANTHER" id="PTHR10622:SF10">
    <property type="entry name" value="HET DOMAIN-CONTAINING PROTEIN"/>
    <property type="match status" value="1"/>
</dbReference>
<evidence type="ECO:0008006" key="3">
    <source>
        <dbReference type="Google" id="ProtNLM"/>
    </source>
</evidence>
<gene>
    <name evidence="1" type="ORF">PG996_004715</name>
</gene>
<dbReference type="PANTHER" id="PTHR10622">
    <property type="entry name" value="HET DOMAIN-CONTAINING PROTEIN"/>
    <property type="match status" value="1"/>
</dbReference>
<dbReference type="Proteomes" id="UP001446871">
    <property type="component" value="Unassembled WGS sequence"/>
</dbReference>
<comment type="caution">
    <text evidence="1">The sequence shown here is derived from an EMBL/GenBank/DDBJ whole genome shotgun (WGS) entry which is preliminary data.</text>
</comment>
<name>A0ABR1W7R0_9PEZI</name>
<dbReference type="EMBL" id="JAQQWM010000002">
    <property type="protein sequence ID" value="KAK8078545.1"/>
    <property type="molecule type" value="Genomic_DNA"/>
</dbReference>
<keyword evidence="2" id="KW-1185">Reference proteome</keyword>
<organism evidence="1 2">
    <name type="scientific">Apiospora saccharicola</name>
    <dbReference type="NCBI Taxonomy" id="335842"/>
    <lineage>
        <taxon>Eukaryota</taxon>
        <taxon>Fungi</taxon>
        <taxon>Dikarya</taxon>
        <taxon>Ascomycota</taxon>
        <taxon>Pezizomycotina</taxon>
        <taxon>Sordariomycetes</taxon>
        <taxon>Xylariomycetidae</taxon>
        <taxon>Amphisphaeriales</taxon>
        <taxon>Apiosporaceae</taxon>
        <taxon>Apiospora</taxon>
    </lineage>
</organism>
<evidence type="ECO:0000313" key="2">
    <source>
        <dbReference type="Proteomes" id="UP001446871"/>
    </source>
</evidence>
<reference evidence="1 2" key="1">
    <citation type="submission" date="2023-01" db="EMBL/GenBank/DDBJ databases">
        <title>Analysis of 21 Apiospora genomes using comparative genomics revels a genus with tremendous synthesis potential of carbohydrate active enzymes and secondary metabolites.</title>
        <authorList>
            <person name="Sorensen T."/>
        </authorList>
    </citation>
    <scope>NUCLEOTIDE SEQUENCE [LARGE SCALE GENOMIC DNA]</scope>
    <source>
        <strain evidence="1 2">CBS 83171</strain>
    </source>
</reference>
<accession>A0ABR1W7R0</accession>
<sequence length="289" mass="32444">MISSADGTSSSEEMTSSAHMEQSKWFQRGWTLQELIAPRNVCFYEANWVLLGDKSSLSEALTRKTGIPEEVLRNEKSPRACSVAQRMSWAAARTTSRVEDQAYSLMGLFNVNMPMIYGEKEKAFIRLQQQIIASSTDESIFAWDLGVLDDLEDAYSGLLAKSPACFAGCGDTISLGQSEGFYINQFGLSVTVKKEHYGPRIYLAHLQVWNSDSDRQFALFLAKLPGEDRYARVKNHTGLGYVWADYRTSHKVWEQIIVPMDITVPPERIYRGAQARAPLLSGTPDQHPD</sequence>
<proteinExistence type="predicted"/>